<name>A0ABR5ZLY2_9PROT</name>
<dbReference type="SUPFAM" id="SSF53448">
    <property type="entry name" value="Nucleotide-diphospho-sugar transferases"/>
    <property type="match status" value="1"/>
</dbReference>
<reference evidence="3 4" key="1">
    <citation type="submission" date="2017-09" db="EMBL/GenBank/DDBJ databases">
        <authorList>
            <person name="Jakob F."/>
        </authorList>
    </citation>
    <scope>NUCLEOTIDE SEQUENCE [LARGE SCALE GENOMIC DNA]</scope>
    <source>
        <strain evidence="3 4">TMW 2.1880</strain>
    </source>
</reference>
<evidence type="ECO:0000259" key="2">
    <source>
        <dbReference type="Pfam" id="PF00535"/>
    </source>
</evidence>
<dbReference type="Proteomes" id="UP001516390">
    <property type="component" value="Unassembled WGS sequence"/>
</dbReference>
<keyword evidence="4" id="KW-1185">Reference proteome</keyword>
<proteinExistence type="predicted"/>
<gene>
    <name evidence="3" type="ORF">CPA57_03430</name>
</gene>
<dbReference type="PANTHER" id="PTHR43685">
    <property type="entry name" value="GLYCOSYLTRANSFERASE"/>
    <property type="match status" value="1"/>
</dbReference>
<dbReference type="Gene3D" id="3.90.550.10">
    <property type="entry name" value="Spore Coat Polysaccharide Biosynthesis Protein SpsA, Chain A"/>
    <property type="match status" value="1"/>
</dbReference>
<protein>
    <recommendedName>
        <fullName evidence="2">Glycosyltransferase 2-like domain-containing protein</fullName>
    </recommendedName>
</protein>
<keyword evidence="1" id="KW-0175">Coiled coil</keyword>
<evidence type="ECO:0000256" key="1">
    <source>
        <dbReference type="SAM" id="Coils"/>
    </source>
</evidence>
<evidence type="ECO:0000313" key="4">
    <source>
        <dbReference type="Proteomes" id="UP001516390"/>
    </source>
</evidence>
<dbReference type="PANTHER" id="PTHR43685:SF2">
    <property type="entry name" value="GLYCOSYLTRANSFERASE 2-LIKE DOMAIN-CONTAINING PROTEIN"/>
    <property type="match status" value="1"/>
</dbReference>
<dbReference type="Pfam" id="PF00535">
    <property type="entry name" value="Glycos_transf_2"/>
    <property type="match status" value="1"/>
</dbReference>
<dbReference type="RefSeq" id="WP_182081434.1">
    <property type="nucleotide sequence ID" value="NZ_NWUS01000001.1"/>
</dbReference>
<feature type="coiled-coil region" evidence="1">
    <location>
        <begin position="275"/>
        <end position="302"/>
    </location>
</feature>
<feature type="domain" description="Glycosyltransferase 2-like" evidence="2">
    <location>
        <begin position="7"/>
        <end position="139"/>
    </location>
</feature>
<accession>A0ABR5ZLY2</accession>
<dbReference type="EMBL" id="NWUS01000001">
    <property type="protein sequence ID" value="MBA5725328.1"/>
    <property type="molecule type" value="Genomic_DNA"/>
</dbReference>
<organism evidence="3 4">
    <name type="scientific">Bombella favorum</name>
    <dbReference type="NCBI Taxonomy" id="2039164"/>
    <lineage>
        <taxon>Bacteria</taxon>
        <taxon>Pseudomonadati</taxon>
        <taxon>Pseudomonadota</taxon>
        <taxon>Alphaproteobacteria</taxon>
        <taxon>Acetobacterales</taxon>
        <taxon>Acetobacteraceae</taxon>
        <taxon>Bombella</taxon>
    </lineage>
</organism>
<dbReference type="CDD" id="cd00761">
    <property type="entry name" value="Glyco_tranf_GTA_type"/>
    <property type="match status" value="1"/>
</dbReference>
<dbReference type="InterPro" id="IPR029044">
    <property type="entry name" value="Nucleotide-diphossugar_trans"/>
</dbReference>
<comment type="caution">
    <text evidence="3">The sequence shown here is derived from an EMBL/GenBank/DDBJ whole genome shotgun (WGS) entry which is preliminary data.</text>
</comment>
<evidence type="ECO:0000313" key="3">
    <source>
        <dbReference type="EMBL" id="MBA5725328.1"/>
    </source>
</evidence>
<sequence>MPYRVAIIIRTKNRPLFLARAFESLRRQSFQDFRVYVINDGGDPDEVFRVISLYGPSEADRVVQMDLPTSAGRAQAMSIGLGLVKEEYVHIHDDDDTLEPEFYARTVAYLDDDQAGTFVGVTTSSYDIVEHMEEGQIVFDKRFDTLGRKEGSIVDYGLFLAHVSLLSTITTVFRRSAIPASDGVNTTLPYVEDQDFFQRLMLAGEVGIIPDFLANYHQRPLRTGGPDDKSETEFSYDAIIAYTNTVLRDAIQGKGRMRELQAAFLQQARQEYRLAASFSQQAEQAREECSRLRQEMSELRGEFNRLSRFIVQLADRLEGR</sequence>
<dbReference type="InterPro" id="IPR050834">
    <property type="entry name" value="Glycosyltransf_2"/>
</dbReference>
<dbReference type="InterPro" id="IPR001173">
    <property type="entry name" value="Glyco_trans_2-like"/>
</dbReference>